<dbReference type="InterPro" id="IPR013830">
    <property type="entry name" value="SGNH_hydro"/>
</dbReference>
<accession>A0AA38Y159</accession>
<dbReference type="GO" id="GO:0004622">
    <property type="term" value="F:phosphatidylcholine lysophospholipase activity"/>
    <property type="evidence" value="ECO:0007669"/>
    <property type="project" value="TreeGrafter"/>
</dbReference>
<comment type="caution">
    <text evidence="4">The sequence shown here is derived from an EMBL/GenBank/DDBJ whole genome shotgun (WGS) entry which is preliminary data.</text>
</comment>
<dbReference type="EMBL" id="JAPDRN010000054">
    <property type="protein sequence ID" value="KAJ9632617.1"/>
    <property type="molecule type" value="Genomic_DNA"/>
</dbReference>
<dbReference type="AlphaFoldDB" id="A0AA38Y159"/>
<feature type="chain" id="PRO_5041216302" description="SGNH hydrolase-type esterase domain-containing protein" evidence="2">
    <location>
        <begin position="23"/>
        <end position="451"/>
    </location>
</feature>
<gene>
    <name evidence="4" type="ORF">H2204_007704</name>
</gene>
<feature type="region of interest" description="Disordered" evidence="1">
    <location>
        <begin position="165"/>
        <end position="190"/>
    </location>
</feature>
<protein>
    <recommendedName>
        <fullName evidence="3">SGNH hydrolase-type esterase domain-containing protein</fullName>
    </recommendedName>
</protein>
<dbReference type="AntiFam" id="ANF00095">
    <property type="entry name" value="Shadow ORF (opposite ABC transporters)"/>
</dbReference>
<evidence type="ECO:0000313" key="4">
    <source>
        <dbReference type="EMBL" id="KAJ9632617.1"/>
    </source>
</evidence>
<dbReference type="CDD" id="cd01822">
    <property type="entry name" value="Lysophospholipase_L1_like"/>
    <property type="match status" value="1"/>
</dbReference>
<reference evidence="4" key="1">
    <citation type="submission" date="2022-10" db="EMBL/GenBank/DDBJ databases">
        <title>Culturing micro-colonial fungi from biological soil crusts in the Mojave desert and describing Neophaeococcomyces mojavensis, and introducing the new genera and species Taxawa tesnikishii.</title>
        <authorList>
            <person name="Kurbessoian T."/>
            <person name="Stajich J.E."/>
        </authorList>
    </citation>
    <scope>NUCLEOTIDE SEQUENCE</scope>
    <source>
        <strain evidence="4">TK_35</strain>
    </source>
</reference>
<dbReference type="SUPFAM" id="SSF52266">
    <property type="entry name" value="SGNH hydrolase"/>
    <property type="match status" value="1"/>
</dbReference>
<dbReference type="PANTHER" id="PTHR30383">
    <property type="entry name" value="THIOESTERASE 1/PROTEASE 1/LYSOPHOSPHOLIPASE L1"/>
    <property type="match status" value="1"/>
</dbReference>
<dbReference type="Pfam" id="PF13472">
    <property type="entry name" value="Lipase_GDSL_2"/>
    <property type="match status" value="1"/>
</dbReference>
<proteinExistence type="predicted"/>
<name>A0AA38Y159_9EURO</name>
<evidence type="ECO:0000259" key="3">
    <source>
        <dbReference type="Pfam" id="PF13472"/>
    </source>
</evidence>
<sequence>MFHRLQAAVVDAMDVLAALCQAQVVGDQHQRRPAAGIEFEQQIADVLAGGLVQRAGGLIGEQDARAADERTGEGHTLLLAAGQLPRIVAGAMREPDRSQHLVHPRAVLAPGQFQRQCDVLCGCQRRQQMEALEHEANVARAQLCTRFFVQCGQILARQRDAATAGQVQPGQQAEQGGLAGTGGADDGHAGAFMDGQGDVVQYVDFTLRAMHGFADLVDGDGDGRAAGGQAVDEETPMHKTGWSRQAGAMMMLLLGLLLLPALACAKGPGGGTVLVLGDSLSAAHNIPADAGWVSLLQQRVRQQSKTPPRIVNASMSGETTAGALTRLPGLLAREKPTVVVIALGGNDALRGLTPVQVQGNLEKMVQASQNVGAKVLLLGIDVPPNYGPGYRQRLAAAYRALATQYKVPLLPFLLEGVALQPGLMQADGLHPTAQAQPKVLDNVWPLLKPLL</sequence>
<dbReference type="InterPro" id="IPR051532">
    <property type="entry name" value="Ester_Hydrolysis_Enzymes"/>
</dbReference>
<organism evidence="4">
    <name type="scientific">Knufia peltigerae</name>
    <dbReference type="NCBI Taxonomy" id="1002370"/>
    <lineage>
        <taxon>Eukaryota</taxon>
        <taxon>Fungi</taxon>
        <taxon>Dikarya</taxon>
        <taxon>Ascomycota</taxon>
        <taxon>Pezizomycotina</taxon>
        <taxon>Eurotiomycetes</taxon>
        <taxon>Chaetothyriomycetidae</taxon>
        <taxon>Chaetothyriales</taxon>
        <taxon>Trichomeriaceae</taxon>
        <taxon>Knufia</taxon>
    </lineage>
</organism>
<evidence type="ECO:0000256" key="2">
    <source>
        <dbReference type="SAM" id="SignalP"/>
    </source>
</evidence>
<dbReference type="AntiFam" id="ANF00142">
    <property type="entry name" value="Shadow ORF (opposite yadG)"/>
</dbReference>
<dbReference type="Gene3D" id="3.40.50.1110">
    <property type="entry name" value="SGNH hydrolase"/>
    <property type="match status" value="1"/>
</dbReference>
<dbReference type="InterPro" id="IPR036514">
    <property type="entry name" value="SGNH_hydro_sf"/>
</dbReference>
<keyword evidence="2" id="KW-0732">Signal</keyword>
<evidence type="ECO:0000256" key="1">
    <source>
        <dbReference type="SAM" id="MobiDB-lite"/>
    </source>
</evidence>
<feature type="signal peptide" evidence="2">
    <location>
        <begin position="1"/>
        <end position="22"/>
    </location>
</feature>
<dbReference type="PANTHER" id="PTHR30383:SF24">
    <property type="entry name" value="THIOESTERASE 1_PROTEASE 1_LYSOPHOSPHOLIPASE L1"/>
    <property type="match status" value="1"/>
</dbReference>
<feature type="domain" description="SGNH hydrolase-type esterase" evidence="3">
    <location>
        <begin position="275"/>
        <end position="434"/>
    </location>
</feature>